<dbReference type="GeneID" id="39588011"/>
<organism evidence="1 2">
    <name type="scientific">Apiotrichum porosum</name>
    <dbReference type="NCBI Taxonomy" id="105984"/>
    <lineage>
        <taxon>Eukaryota</taxon>
        <taxon>Fungi</taxon>
        <taxon>Dikarya</taxon>
        <taxon>Basidiomycota</taxon>
        <taxon>Agaricomycotina</taxon>
        <taxon>Tremellomycetes</taxon>
        <taxon>Trichosporonales</taxon>
        <taxon>Trichosporonaceae</taxon>
        <taxon>Apiotrichum</taxon>
    </lineage>
</organism>
<evidence type="ECO:0000313" key="2">
    <source>
        <dbReference type="Proteomes" id="UP000279236"/>
    </source>
</evidence>
<dbReference type="RefSeq" id="XP_028472638.1">
    <property type="nucleotide sequence ID" value="XM_028619142.1"/>
</dbReference>
<name>A0A427XF02_9TREE</name>
<dbReference type="EMBL" id="RSCE01000016">
    <property type="protein sequence ID" value="RSH77491.1"/>
    <property type="molecule type" value="Genomic_DNA"/>
</dbReference>
<dbReference type="Proteomes" id="UP000279236">
    <property type="component" value="Unassembled WGS sequence"/>
</dbReference>
<keyword evidence="2" id="KW-1185">Reference proteome</keyword>
<protein>
    <submittedName>
        <fullName evidence="1">Uncharacterized protein</fullName>
    </submittedName>
</protein>
<evidence type="ECO:0000313" key="1">
    <source>
        <dbReference type="EMBL" id="RSH77491.1"/>
    </source>
</evidence>
<comment type="caution">
    <text evidence="1">The sequence shown here is derived from an EMBL/GenBank/DDBJ whole genome shotgun (WGS) entry which is preliminary data.</text>
</comment>
<dbReference type="AlphaFoldDB" id="A0A427XF02"/>
<reference evidence="1 2" key="1">
    <citation type="submission" date="2018-11" db="EMBL/GenBank/DDBJ databases">
        <title>Genome sequence of Apiotrichum porosum DSM 27194.</title>
        <authorList>
            <person name="Aliyu H."/>
            <person name="Gorte O."/>
            <person name="Ochsenreither K."/>
        </authorList>
    </citation>
    <scope>NUCLEOTIDE SEQUENCE [LARGE SCALE GENOMIC DNA]</scope>
    <source>
        <strain evidence="1 2">DSM 27194</strain>
    </source>
</reference>
<gene>
    <name evidence="1" type="ORF">EHS24_003468</name>
</gene>
<sequence>MLRPTKARGIDIPPLAVGQVGIATIVLEIFMTDWKFANANEIFRKRFLALMDLHWSDLPSAGA</sequence>
<proteinExistence type="predicted"/>
<accession>A0A427XF02</accession>